<evidence type="ECO:0000313" key="1">
    <source>
        <dbReference type="EMBL" id="SVD20230.1"/>
    </source>
</evidence>
<organism evidence="1">
    <name type="scientific">marine metagenome</name>
    <dbReference type="NCBI Taxonomy" id="408172"/>
    <lineage>
        <taxon>unclassified sequences</taxon>
        <taxon>metagenomes</taxon>
        <taxon>ecological metagenomes</taxon>
    </lineage>
</organism>
<protein>
    <submittedName>
        <fullName evidence="1">Uncharacterized protein</fullName>
    </submittedName>
</protein>
<name>A0A382TDM9_9ZZZZ</name>
<dbReference type="AlphaFoldDB" id="A0A382TDM9"/>
<reference evidence="1" key="1">
    <citation type="submission" date="2018-05" db="EMBL/GenBank/DDBJ databases">
        <authorList>
            <person name="Lanie J.A."/>
            <person name="Ng W.-L."/>
            <person name="Kazmierczak K.M."/>
            <person name="Andrzejewski T.M."/>
            <person name="Davidsen T.M."/>
            <person name="Wayne K.J."/>
            <person name="Tettelin H."/>
            <person name="Glass J.I."/>
            <person name="Rusch D."/>
            <person name="Podicherti R."/>
            <person name="Tsui H.-C.T."/>
            <person name="Winkler M.E."/>
        </authorList>
    </citation>
    <scope>NUCLEOTIDE SEQUENCE</scope>
</reference>
<sequence length="93" mass="11128">MDEKLGVYKFWGVSLRYWHHVFLVFKLLNKPTMKTFAVRYECDGYLDMDELYLNSPDVKEATDYCTEWASWNEGLRVHSIREVVGKEQQPFID</sequence>
<accession>A0A382TDM9</accession>
<proteinExistence type="predicted"/>
<dbReference type="EMBL" id="UINC01135836">
    <property type="protein sequence ID" value="SVD20230.1"/>
    <property type="molecule type" value="Genomic_DNA"/>
</dbReference>
<gene>
    <name evidence="1" type="ORF">METZ01_LOCUS373084</name>
</gene>